<name>A0A0V1AFR7_9BILA</name>
<proteinExistence type="predicted"/>
<organism evidence="1 2">
    <name type="scientific">Trichinella patagoniensis</name>
    <dbReference type="NCBI Taxonomy" id="990121"/>
    <lineage>
        <taxon>Eukaryota</taxon>
        <taxon>Metazoa</taxon>
        <taxon>Ecdysozoa</taxon>
        <taxon>Nematoda</taxon>
        <taxon>Enoplea</taxon>
        <taxon>Dorylaimia</taxon>
        <taxon>Trichinellida</taxon>
        <taxon>Trichinellidae</taxon>
        <taxon>Trichinella</taxon>
    </lineage>
</organism>
<dbReference type="EMBL" id="JYDQ01000005">
    <property type="protein sequence ID" value="KRY23059.1"/>
    <property type="molecule type" value="Genomic_DNA"/>
</dbReference>
<dbReference type="Proteomes" id="UP000054783">
    <property type="component" value="Unassembled WGS sequence"/>
</dbReference>
<protein>
    <submittedName>
        <fullName evidence="1">Uncharacterized protein</fullName>
    </submittedName>
</protein>
<evidence type="ECO:0000313" key="1">
    <source>
        <dbReference type="EMBL" id="KRY23059.1"/>
    </source>
</evidence>
<evidence type="ECO:0000313" key="2">
    <source>
        <dbReference type="Proteomes" id="UP000054783"/>
    </source>
</evidence>
<reference evidence="1 2" key="1">
    <citation type="submission" date="2015-01" db="EMBL/GenBank/DDBJ databases">
        <title>Evolution of Trichinella species and genotypes.</title>
        <authorList>
            <person name="Korhonen P.K."/>
            <person name="Edoardo P."/>
            <person name="Giuseppe L.R."/>
            <person name="Gasser R.B."/>
        </authorList>
    </citation>
    <scope>NUCLEOTIDE SEQUENCE [LARGE SCALE GENOMIC DNA]</scope>
    <source>
        <strain evidence="1">ISS2496</strain>
    </source>
</reference>
<accession>A0A0V1AFR7</accession>
<comment type="caution">
    <text evidence="1">The sequence shown here is derived from an EMBL/GenBank/DDBJ whole genome shotgun (WGS) entry which is preliminary data.</text>
</comment>
<dbReference type="AlphaFoldDB" id="A0A0V1AFR7"/>
<gene>
    <name evidence="1" type="ORF">T12_13924</name>
</gene>
<keyword evidence="2" id="KW-1185">Reference proteome</keyword>
<sequence length="94" mass="10886">MHIIVIFEDFLCNTVTLQWAFAVKICLQSCFRAIFQSCFPKNSFSGPFFSYKTNQTQHFAYSCFLLGKSLGCTKLCHCFELVFHINTPQRILTN</sequence>